<evidence type="ECO:0000313" key="2">
    <source>
        <dbReference type="EMBL" id="RRT39649.1"/>
    </source>
</evidence>
<feature type="region of interest" description="Disordered" evidence="1">
    <location>
        <begin position="20"/>
        <end position="47"/>
    </location>
</feature>
<sequence length="144" mass="15435">MGTLACSTAPVKGGDYMAPARGYHPQPALPPPRGNDVGRRGGRPLSGWLPAGKGSCYLRRGSSGGGTDGARGVGASFLGKDDPAPLNFENFEDSCVFLVYCWAYEPVIICNYMERRSRSVEVTAGPTMPWREITTHGDATIRQN</sequence>
<proteinExistence type="predicted"/>
<name>A0A426XJE6_ENSVE</name>
<protein>
    <submittedName>
        <fullName evidence="2">Uncharacterized protein</fullName>
    </submittedName>
</protein>
<dbReference type="AlphaFoldDB" id="A0A426XJE6"/>
<organism evidence="2 3">
    <name type="scientific">Ensete ventricosum</name>
    <name type="common">Abyssinian banana</name>
    <name type="synonym">Musa ensete</name>
    <dbReference type="NCBI Taxonomy" id="4639"/>
    <lineage>
        <taxon>Eukaryota</taxon>
        <taxon>Viridiplantae</taxon>
        <taxon>Streptophyta</taxon>
        <taxon>Embryophyta</taxon>
        <taxon>Tracheophyta</taxon>
        <taxon>Spermatophyta</taxon>
        <taxon>Magnoliopsida</taxon>
        <taxon>Liliopsida</taxon>
        <taxon>Zingiberales</taxon>
        <taxon>Musaceae</taxon>
        <taxon>Ensete</taxon>
    </lineage>
</organism>
<accession>A0A426XJE6</accession>
<dbReference type="EMBL" id="AMZH03020007">
    <property type="protein sequence ID" value="RRT39649.1"/>
    <property type="molecule type" value="Genomic_DNA"/>
</dbReference>
<dbReference type="Proteomes" id="UP000287651">
    <property type="component" value="Unassembled WGS sequence"/>
</dbReference>
<evidence type="ECO:0000313" key="3">
    <source>
        <dbReference type="Proteomes" id="UP000287651"/>
    </source>
</evidence>
<reference evidence="2 3" key="1">
    <citation type="journal article" date="2014" name="Agronomy (Basel)">
        <title>A Draft Genome Sequence for Ensete ventricosum, the Drought-Tolerant Tree Against Hunger.</title>
        <authorList>
            <person name="Harrison J."/>
            <person name="Moore K.A."/>
            <person name="Paszkiewicz K."/>
            <person name="Jones T."/>
            <person name="Grant M."/>
            <person name="Ambacheew D."/>
            <person name="Muzemil S."/>
            <person name="Studholme D.J."/>
        </authorList>
    </citation>
    <scope>NUCLEOTIDE SEQUENCE [LARGE SCALE GENOMIC DNA]</scope>
</reference>
<comment type="caution">
    <text evidence="2">The sequence shown here is derived from an EMBL/GenBank/DDBJ whole genome shotgun (WGS) entry which is preliminary data.</text>
</comment>
<gene>
    <name evidence="2" type="ORF">B296_00023281</name>
</gene>
<evidence type="ECO:0000256" key="1">
    <source>
        <dbReference type="SAM" id="MobiDB-lite"/>
    </source>
</evidence>